<dbReference type="EMBL" id="CP010086">
    <property type="protein sequence ID" value="AJG98714.1"/>
    <property type="molecule type" value="Genomic_DNA"/>
</dbReference>
<reference evidence="8" key="1">
    <citation type="submission" date="2014-12" db="EMBL/GenBank/DDBJ databases">
        <title>Genome sequence of Clostridium beijerinckii strain 59B.</title>
        <authorList>
            <person name="Little G.T."/>
            <person name="Minton N.P."/>
        </authorList>
    </citation>
    <scope>NUCLEOTIDE SEQUENCE [LARGE SCALE GENOMIC DNA]</scope>
    <source>
        <strain evidence="8">59B</strain>
    </source>
</reference>
<proteinExistence type="inferred from homology"/>
<evidence type="ECO:0000256" key="2">
    <source>
        <dbReference type="ARBA" id="ARBA00022857"/>
    </source>
</evidence>
<dbReference type="NCBIfam" id="TIGR00745">
    <property type="entry name" value="apbA_panE"/>
    <property type="match status" value="1"/>
</dbReference>
<dbReference type="GO" id="GO:0005737">
    <property type="term" value="C:cytoplasm"/>
    <property type="evidence" value="ECO:0007669"/>
    <property type="project" value="TreeGrafter"/>
</dbReference>
<dbReference type="InterPro" id="IPR013752">
    <property type="entry name" value="KPA_reductase"/>
</dbReference>
<dbReference type="InterPro" id="IPR013332">
    <property type="entry name" value="KPR_N"/>
</dbReference>
<name>A0A0B5Q934_CLOBE</name>
<dbReference type="InterPro" id="IPR008927">
    <property type="entry name" value="6-PGluconate_DH-like_C_sf"/>
</dbReference>
<keyword evidence="4" id="KW-0566">Pantothenate biosynthesis</keyword>
<gene>
    <name evidence="7" type="ORF">LF65_02126</name>
</gene>
<dbReference type="Proteomes" id="UP000031866">
    <property type="component" value="Chromosome"/>
</dbReference>
<dbReference type="AlphaFoldDB" id="A0A0B5Q934"/>
<dbReference type="InterPro" id="IPR003710">
    <property type="entry name" value="ApbA"/>
</dbReference>
<dbReference type="SUPFAM" id="SSF51735">
    <property type="entry name" value="NAD(P)-binding Rossmann-fold domains"/>
    <property type="match status" value="1"/>
</dbReference>
<dbReference type="InterPro" id="IPR013328">
    <property type="entry name" value="6PGD_dom2"/>
</dbReference>
<comment type="pathway">
    <text evidence="4">Cofactor biosynthesis; (R)-pantothenate biosynthesis; (R)-pantoate from 3-methyl-2-oxobutanoate: step 2/2.</text>
</comment>
<organism evidence="7 8">
    <name type="scientific">Clostridium beijerinckii</name>
    <name type="common">Clostridium MP</name>
    <dbReference type="NCBI Taxonomy" id="1520"/>
    <lineage>
        <taxon>Bacteria</taxon>
        <taxon>Bacillati</taxon>
        <taxon>Bacillota</taxon>
        <taxon>Clostridia</taxon>
        <taxon>Eubacteriales</taxon>
        <taxon>Clostridiaceae</taxon>
        <taxon>Clostridium</taxon>
    </lineage>
</organism>
<dbReference type="GO" id="GO:0015940">
    <property type="term" value="P:pantothenate biosynthetic process"/>
    <property type="evidence" value="ECO:0007669"/>
    <property type="project" value="UniProtKB-UniPathway"/>
</dbReference>
<evidence type="ECO:0000259" key="5">
    <source>
        <dbReference type="Pfam" id="PF02558"/>
    </source>
</evidence>
<evidence type="ECO:0000256" key="4">
    <source>
        <dbReference type="RuleBase" id="RU362068"/>
    </source>
</evidence>
<comment type="catalytic activity">
    <reaction evidence="4">
        <text>(R)-pantoate + NADP(+) = 2-dehydropantoate + NADPH + H(+)</text>
        <dbReference type="Rhea" id="RHEA:16233"/>
        <dbReference type="ChEBI" id="CHEBI:11561"/>
        <dbReference type="ChEBI" id="CHEBI:15378"/>
        <dbReference type="ChEBI" id="CHEBI:15980"/>
        <dbReference type="ChEBI" id="CHEBI:57783"/>
        <dbReference type="ChEBI" id="CHEBI:58349"/>
        <dbReference type="EC" id="1.1.1.169"/>
    </reaction>
</comment>
<dbReference type="KEGG" id="cbei:LF65_02126"/>
<dbReference type="EC" id="1.1.1.169" evidence="4"/>
<comment type="similarity">
    <text evidence="1 4">Belongs to the ketopantoate reductase family.</text>
</comment>
<dbReference type="STRING" id="1520.LF65_02126"/>
<feature type="domain" description="Ketopantoate reductase N-terminal" evidence="5">
    <location>
        <begin position="3"/>
        <end position="150"/>
    </location>
</feature>
<dbReference type="SUPFAM" id="SSF48179">
    <property type="entry name" value="6-phosphogluconate dehydrogenase C-terminal domain-like"/>
    <property type="match status" value="1"/>
</dbReference>
<protein>
    <recommendedName>
        <fullName evidence="4">2-dehydropantoate 2-reductase</fullName>
        <ecNumber evidence="4">1.1.1.169</ecNumber>
    </recommendedName>
    <alternativeName>
        <fullName evidence="4">Ketopantoate reductase</fullName>
    </alternativeName>
</protein>
<evidence type="ECO:0000313" key="8">
    <source>
        <dbReference type="Proteomes" id="UP000031866"/>
    </source>
</evidence>
<accession>A0A0B5Q934</accession>
<keyword evidence="2 4" id="KW-0521">NADP</keyword>
<feature type="domain" description="Ketopantoate reductase C-terminal" evidence="6">
    <location>
        <begin position="186"/>
        <end position="304"/>
    </location>
</feature>
<dbReference type="InterPro" id="IPR051402">
    <property type="entry name" value="KPR-Related"/>
</dbReference>
<dbReference type="Pfam" id="PF02558">
    <property type="entry name" value="ApbA"/>
    <property type="match status" value="1"/>
</dbReference>
<dbReference type="RefSeq" id="WP_041895994.1">
    <property type="nucleotide sequence ID" value="NZ_CP010086.2"/>
</dbReference>
<dbReference type="InterPro" id="IPR036291">
    <property type="entry name" value="NAD(P)-bd_dom_sf"/>
</dbReference>
<sequence>MKIGIIGMGAIGGYIAAMLCRSKENVNVVAYGKILNKIKTDGISLKSEINGSFTVFPTLATDDSDEIGVVDIIFVCVKGYSLKAAAKAILPMVGDHTLIIPIINGVDGGNKLYSYLRKGKVTDAIMSISSKIEGDGVIKHTSQNTRIFISSNKKRPMYKRDLERIYNVLTKSNILCEVRRDAEIFAWNNYVFNCAFNITDSYYDVKVKGILEDKMKFETFCNVAKECEEVARSKGINLHPNIYENAINTLKSLSKKSISSMHRDVVSGKKFELELFCGDLCRMGKDLGVPTPYTQKAYEKLRVLQPV</sequence>
<dbReference type="OrthoDB" id="9772736at2"/>
<dbReference type="PANTHER" id="PTHR21708">
    <property type="entry name" value="PROBABLE 2-DEHYDROPANTOATE 2-REDUCTASE"/>
    <property type="match status" value="1"/>
</dbReference>
<evidence type="ECO:0000256" key="1">
    <source>
        <dbReference type="ARBA" id="ARBA00007870"/>
    </source>
</evidence>
<evidence type="ECO:0000256" key="3">
    <source>
        <dbReference type="ARBA" id="ARBA00023002"/>
    </source>
</evidence>
<evidence type="ECO:0000313" key="7">
    <source>
        <dbReference type="EMBL" id="AJG98714.1"/>
    </source>
</evidence>
<dbReference type="Pfam" id="PF08546">
    <property type="entry name" value="ApbA_C"/>
    <property type="match status" value="1"/>
</dbReference>
<dbReference type="GO" id="GO:0008677">
    <property type="term" value="F:2-dehydropantoate 2-reductase activity"/>
    <property type="evidence" value="ECO:0007669"/>
    <property type="project" value="UniProtKB-EC"/>
</dbReference>
<evidence type="ECO:0000259" key="6">
    <source>
        <dbReference type="Pfam" id="PF08546"/>
    </source>
</evidence>
<dbReference type="UniPathway" id="UPA00028">
    <property type="reaction ID" value="UER00004"/>
</dbReference>
<dbReference type="Gene3D" id="3.40.50.720">
    <property type="entry name" value="NAD(P)-binding Rossmann-like Domain"/>
    <property type="match status" value="1"/>
</dbReference>
<dbReference type="Gene3D" id="1.10.1040.10">
    <property type="entry name" value="N-(1-d-carboxylethyl)-l-norvaline Dehydrogenase, domain 2"/>
    <property type="match status" value="1"/>
</dbReference>
<keyword evidence="3 4" id="KW-0560">Oxidoreductase</keyword>
<dbReference type="PANTHER" id="PTHR21708:SF26">
    <property type="entry name" value="2-DEHYDROPANTOATE 2-REDUCTASE"/>
    <property type="match status" value="1"/>
</dbReference>
<comment type="function">
    <text evidence="4">Catalyzes the NADPH-dependent reduction of ketopantoate into pantoic acid.</text>
</comment>